<reference evidence="1 2" key="1">
    <citation type="journal article" date="2024" name="Arch. Microbiol.">
        <title>Corallococcus caeni sp. nov., a novel myxobacterium isolated from activated sludge.</title>
        <authorList>
            <person name="Tomita S."/>
            <person name="Nakai R."/>
            <person name="Kuroda K."/>
            <person name="Kurashita H."/>
            <person name="Hatamoto M."/>
            <person name="Yamaguchi T."/>
            <person name="Narihiro T."/>
        </authorList>
    </citation>
    <scope>NUCLEOTIDE SEQUENCE [LARGE SCALE GENOMIC DNA]</scope>
    <source>
        <strain evidence="1 2">NO1</strain>
    </source>
</reference>
<gene>
    <name evidence="1" type="ORF">ASNO1_27740</name>
</gene>
<sequence>MSSPVWTLALDESGNFEAEPGREEVLIIGGVLCPGPAEQLASVWEQVLRGACKEVGGDLWPPHAVHLPRESRKRILEALSRELARAGGRWIFVAEPPASRNALRLAIFPRMFGELVDLSARFAGLYGARQLDVRPATRTLSLTDEEAQNVSRRGIAPRLPPYEFGKDISIGAAPKVRVRSVAEVEVRHALDALSREEKGQLPGWPSLNSVQASTAEYGGAHPGVFFADFACNFLHGVLRGGEAMEGAESPLDPDARNPPLIIARGGLRRLRGLDRALREGAPDLWQASQLLESLVGDVRGNAPKLSPFRLAREGTVHIAQLLWDKACLVLGADLNPHKAAAMGWGLSGRVQAALAAKTGDYEGTWRALAAGWAGEVPLARLVRGSLGNRELSARMWRQTLECANHRGDVSMGRRAVASFRREMDVGLSFALLSERQQVDNLEQVMLQNCLPAEEDEVGRLLLELEGSASRLVKTADEDGELIALALRQQLVERSTRELEDAAEEALMAALGHAFGWQAPDLERGRFYGTAARSLAFCGRLEDALALGVKARGFFMDSPRDLRFNAAILSRILLEKARLSEGEHRCPSGLHEALLRAGVEELRKARQSAERIGREANMRFVLDLILRSLLWAPGCVPSEGWTDVLCDQSPKSLFSTLSSGELRSHPTELIARHAGEWLSRQQLHAEARGWFTLSREVCLHSTEGSVLRRLLPFTSWLAEMRADRPQARPGSILNPSFEYR</sequence>
<evidence type="ECO:0008006" key="3">
    <source>
        <dbReference type="Google" id="ProtNLM"/>
    </source>
</evidence>
<protein>
    <recommendedName>
        <fullName evidence="3">DUF3800 domain-containing protein</fullName>
    </recommendedName>
</protein>
<accession>A0ABQ6QR78</accession>
<dbReference type="Proteomes" id="UP001342631">
    <property type="component" value="Unassembled WGS sequence"/>
</dbReference>
<name>A0ABQ6QR78_9BACT</name>
<dbReference type="EMBL" id="BTTX01000003">
    <property type="protein sequence ID" value="GMU06521.1"/>
    <property type="molecule type" value="Genomic_DNA"/>
</dbReference>
<organism evidence="1 2">
    <name type="scientific">Corallococcus caeni</name>
    <dbReference type="NCBI Taxonomy" id="3082388"/>
    <lineage>
        <taxon>Bacteria</taxon>
        <taxon>Pseudomonadati</taxon>
        <taxon>Myxococcota</taxon>
        <taxon>Myxococcia</taxon>
        <taxon>Myxococcales</taxon>
        <taxon>Cystobacterineae</taxon>
        <taxon>Myxococcaceae</taxon>
        <taxon>Corallococcus</taxon>
    </lineage>
</organism>
<proteinExistence type="predicted"/>
<keyword evidence="2" id="KW-1185">Reference proteome</keyword>
<comment type="caution">
    <text evidence="1">The sequence shown here is derived from an EMBL/GenBank/DDBJ whole genome shotgun (WGS) entry which is preliminary data.</text>
</comment>
<evidence type="ECO:0000313" key="1">
    <source>
        <dbReference type="EMBL" id="GMU06521.1"/>
    </source>
</evidence>
<dbReference type="RefSeq" id="WP_338277359.1">
    <property type="nucleotide sequence ID" value="NZ_BTTX01000003.1"/>
</dbReference>
<evidence type="ECO:0000313" key="2">
    <source>
        <dbReference type="Proteomes" id="UP001342631"/>
    </source>
</evidence>